<sequence>MKPPRTSLLRFLRAAALALVIIVLATSAHAVAGGQLPPAWLAISLGVLTLWATILVTRWRLGFIPLAGLLAAGQFALHHGLMMAPVHCAGPLGAAGQGAGHDAGHHAAGHALAGLSTAGGAPASAVELISSCGDATSSGHTADLSLSMFLMHGAATLLAALALGSGERTLWRLWLWLITDLPALDGATQPTPITPAARFPEPEFRVIDVVHLLTSPHRGPPPGLAA</sequence>
<evidence type="ECO:0000313" key="3">
    <source>
        <dbReference type="EMBL" id="WGW12063.1"/>
    </source>
</evidence>
<feature type="transmembrane region" description="Helical" evidence="1">
    <location>
        <begin position="40"/>
        <end position="56"/>
    </location>
</feature>
<dbReference type="EMBL" id="CP090958">
    <property type="protein sequence ID" value="WGW12063.1"/>
    <property type="molecule type" value="Genomic_DNA"/>
</dbReference>
<feature type="signal peptide" evidence="2">
    <location>
        <begin position="1"/>
        <end position="30"/>
    </location>
</feature>
<accession>A0ABY8QT24</accession>
<dbReference type="Proteomes" id="UP001209083">
    <property type="component" value="Chromosome"/>
</dbReference>
<feature type="chain" id="PRO_5045466261" evidence="2">
    <location>
        <begin position="31"/>
        <end position="226"/>
    </location>
</feature>
<proteinExistence type="predicted"/>
<protein>
    <submittedName>
        <fullName evidence="3">Uncharacterized protein</fullName>
    </submittedName>
</protein>
<keyword evidence="4" id="KW-1185">Reference proteome</keyword>
<evidence type="ECO:0000256" key="2">
    <source>
        <dbReference type="SAM" id="SignalP"/>
    </source>
</evidence>
<feature type="transmembrane region" description="Helical" evidence="1">
    <location>
        <begin position="63"/>
        <end position="81"/>
    </location>
</feature>
<evidence type="ECO:0000256" key="1">
    <source>
        <dbReference type="SAM" id="Phobius"/>
    </source>
</evidence>
<keyword evidence="1" id="KW-0812">Transmembrane</keyword>
<name>A0ABY8QT24_9MICO</name>
<keyword evidence="2" id="KW-0732">Signal</keyword>
<keyword evidence="1" id="KW-0472">Membrane</keyword>
<keyword evidence="1" id="KW-1133">Transmembrane helix</keyword>
<organism evidence="3 4">
    <name type="scientific">Saxibacter everestensis</name>
    <dbReference type="NCBI Taxonomy" id="2909229"/>
    <lineage>
        <taxon>Bacteria</taxon>
        <taxon>Bacillati</taxon>
        <taxon>Actinomycetota</taxon>
        <taxon>Actinomycetes</taxon>
        <taxon>Micrococcales</taxon>
        <taxon>Brevibacteriaceae</taxon>
        <taxon>Saxibacter</taxon>
    </lineage>
</organism>
<feature type="transmembrane region" description="Helical" evidence="1">
    <location>
        <begin position="144"/>
        <end position="163"/>
    </location>
</feature>
<gene>
    <name evidence="3" type="ORF">LWF01_18585</name>
</gene>
<dbReference type="RefSeq" id="WP_349638861.1">
    <property type="nucleotide sequence ID" value="NZ_CP090958.1"/>
</dbReference>
<reference evidence="3 4" key="1">
    <citation type="submission" date="2023-05" db="EMBL/GenBank/DDBJ databases">
        <title>Lithophilousrod everest ZFBP1038 complete genpme.</title>
        <authorList>
            <person name="Tian M."/>
        </authorList>
    </citation>
    <scope>NUCLEOTIDE SEQUENCE [LARGE SCALE GENOMIC DNA]</scope>
    <source>
        <strain evidence="3 4">ZFBP1038</strain>
    </source>
</reference>
<evidence type="ECO:0000313" key="4">
    <source>
        <dbReference type="Proteomes" id="UP001209083"/>
    </source>
</evidence>